<dbReference type="Pfam" id="PF06985">
    <property type="entry name" value="HET"/>
    <property type="match status" value="1"/>
</dbReference>
<gene>
    <name evidence="3" type="ORF">QBC42DRAFT_35796</name>
</gene>
<evidence type="ECO:0000313" key="4">
    <source>
        <dbReference type="Proteomes" id="UP001321749"/>
    </source>
</evidence>
<dbReference type="InterPro" id="IPR010730">
    <property type="entry name" value="HET"/>
</dbReference>
<dbReference type="EMBL" id="MU865106">
    <property type="protein sequence ID" value="KAK4457599.1"/>
    <property type="molecule type" value="Genomic_DNA"/>
</dbReference>
<dbReference type="InterPro" id="IPR058525">
    <property type="entry name" value="DUF8212"/>
</dbReference>
<evidence type="ECO:0000259" key="1">
    <source>
        <dbReference type="Pfam" id="PF06985"/>
    </source>
</evidence>
<reference evidence="3" key="1">
    <citation type="journal article" date="2023" name="Mol. Phylogenet. Evol.">
        <title>Genome-scale phylogeny and comparative genomics of the fungal order Sordariales.</title>
        <authorList>
            <person name="Hensen N."/>
            <person name="Bonometti L."/>
            <person name="Westerberg I."/>
            <person name="Brannstrom I.O."/>
            <person name="Guillou S."/>
            <person name="Cros-Aarteil S."/>
            <person name="Calhoun S."/>
            <person name="Haridas S."/>
            <person name="Kuo A."/>
            <person name="Mondo S."/>
            <person name="Pangilinan J."/>
            <person name="Riley R."/>
            <person name="LaButti K."/>
            <person name="Andreopoulos B."/>
            <person name="Lipzen A."/>
            <person name="Chen C."/>
            <person name="Yan M."/>
            <person name="Daum C."/>
            <person name="Ng V."/>
            <person name="Clum A."/>
            <person name="Steindorff A."/>
            <person name="Ohm R.A."/>
            <person name="Martin F."/>
            <person name="Silar P."/>
            <person name="Natvig D.O."/>
            <person name="Lalanne C."/>
            <person name="Gautier V."/>
            <person name="Ament-Velasquez S.L."/>
            <person name="Kruys A."/>
            <person name="Hutchinson M.I."/>
            <person name="Powell A.J."/>
            <person name="Barry K."/>
            <person name="Miller A.N."/>
            <person name="Grigoriev I.V."/>
            <person name="Debuchy R."/>
            <person name="Gladieux P."/>
            <person name="Hiltunen Thoren M."/>
            <person name="Johannesson H."/>
        </authorList>
    </citation>
    <scope>NUCLEOTIDE SEQUENCE</scope>
    <source>
        <strain evidence="3">PSN324</strain>
    </source>
</reference>
<evidence type="ECO:0000313" key="3">
    <source>
        <dbReference type="EMBL" id="KAK4457599.1"/>
    </source>
</evidence>
<dbReference type="Pfam" id="PF26640">
    <property type="entry name" value="DUF8212"/>
    <property type="match status" value="1"/>
</dbReference>
<name>A0AAV9HC82_9PEZI</name>
<keyword evidence="4" id="KW-1185">Reference proteome</keyword>
<reference evidence="3" key="2">
    <citation type="submission" date="2023-06" db="EMBL/GenBank/DDBJ databases">
        <authorList>
            <consortium name="Lawrence Berkeley National Laboratory"/>
            <person name="Mondo S.J."/>
            <person name="Hensen N."/>
            <person name="Bonometti L."/>
            <person name="Westerberg I."/>
            <person name="Brannstrom I.O."/>
            <person name="Guillou S."/>
            <person name="Cros-Aarteil S."/>
            <person name="Calhoun S."/>
            <person name="Haridas S."/>
            <person name="Kuo A."/>
            <person name="Pangilinan J."/>
            <person name="Riley R."/>
            <person name="Labutti K."/>
            <person name="Andreopoulos B."/>
            <person name="Lipzen A."/>
            <person name="Chen C."/>
            <person name="Yanf M."/>
            <person name="Daum C."/>
            <person name="Ng V."/>
            <person name="Clum A."/>
            <person name="Steindorff A."/>
            <person name="Ohm R."/>
            <person name="Martin F."/>
            <person name="Silar P."/>
            <person name="Natvig D."/>
            <person name="Lalanne C."/>
            <person name="Gautier V."/>
            <person name="Ament-Velasquez S.L."/>
            <person name="Kruys A."/>
            <person name="Hutchinson M.I."/>
            <person name="Powell A.J."/>
            <person name="Barry K."/>
            <person name="Miller A.N."/>
            <person name="Grigoriev I.V."/>
            <person name="Debuchy R."/>
            <person name="Gladieux P."/>
            <person name="Thoren M.H."/>
            <person name="Johannesson H."/>
        </authorList>
    </citation>
    <scope>NUCLEOTIDE SEQUENCE</scope>
    <source>
        <strain evidence="3">PSN324</strain>
    </source>
</reference>
<proteinExistence type="predicted"/>
<accession>A0AAV9HC82</accession>
<dbReference type="Proteomes" id="UP001321749">
    <property type="component" value="Unassembled WGS sequence"/>
</dbReference>
<sequence>MWLINCSTYSLETHNVDVPDAKAYCILSHTWGDDEVTFAEMKTSLETAVTRKGFEKIRGICDIALGLGCLYAWVDTCCINKESSAELTESINSMFYWYQKAERCIAYLSDLAPAPGSYHPTKEELGRCRWFTQGWTLQELIAPSFVVFYDQSWSPRGTKYDLCNVIHAITGIDQDVLKQIDDLEDIPVARKMAWAAGRESTRIEDLAYCLLGIFEISMPLIYGERDKAFIRLQEMIAQKTNDMSLFAWRDIYKDGDGTQRQYSGLFAKHPSCFRECATIERIYDPVLPSPSWIITNAGLELNTGLGWSDDILAHQLYLHCTYARLGSDAIADPPILSIWLRKTSSGYIRYKPDEIWLQARSTTRYGYSTMVRIATSLSLWYNMAATRFYHPQSHLLNSAMSFRWDFFPEAEKEIRCERSYYPQHLWDQQQRCFLTSSNEGFIGVVEVQLSSVQGMSSAWIATCWVLCGLGLTGNAWGQIGPGLQPWVMVTRELDGGRLEGLDGHKRRDLLDPFTLSTLGHKLRERFDVEPPISGDCKLRYRDMGFIKISASILSVSDQIHRGRTVDVTIHKPVCDLGELE</sequence>
<feature type="domain" description="DUF8212" evidence="2">
    <location>
        <begin position="227"/>
        <end position="263"/>
    </location>
</feature>
<comment type="caution">
    <text evidence="3">The sequence shown here is derived from an EMBL/GenBank/DDBJ whole genome shotgun (WGS) entry which is preliminary data.</text>
</comment>
<dbReference type="PANTHER" id="PTHR10622:SF12">
    <property type="entry name" value="HET DOMAIN-CONTAINING PROTEIN"/>
    <property type="match status" value="1"/>
</dbReference>
<dbReference type="AlphaFoldDB" id="A0AAV9HC82"/>
<feature type="domain" description="Heterokaryon incompatibility" evidence="1">
    <location>
        <begin position="24"/>
        <end position="110"/>
    </location>
</feature>
<dbReference type="PANTHER" id="PTHR10622">
    <property type="entry name" value="HET DOMAIN-CONTAINING PROTEIN"/>
    <property type="match status" value="1"/>
</dbReference>
<protein>
    <submittedName>
        <fullName evidence="3">Vegetative incompatibility HET containing-domain protein</fullName>
    </submittedName>
</protein>
<organism evidence="3 4">
    <name type="scientific">Cladorrhinum samala</name>
    <dbReference type="NCBI Taxonomy" id="585594"/>
    <lineage>
        <taxon>Eukaryota</taxon>
        <taxon>Fungi</taxon>
        <taxon>Dikarya</taxon>
        <taxon>Ascomycota</taxon>
        <taxon>Pezizomycotina</taxon>
        <taxon>Sordariomycetes</taxon>
        <taxon>Sordariomycetidae</taxon>
        <taxon>Sordariales</taxon>
        <taxon>Podosporaceae</taxon>
        <taxon>Cladorrhinum</taxon>
    </lineage>
</organism>
<evidence type="ECO:0000259" key="2">
    <source>
        <dbReference type="Pfam" id="PF26640"/>
    </source>
</evidence>